<reference evidence="1" key="1">
    <citation type="submission" date="2021-04" db="EMBL/GenBank/DDBJ databases">
        <title>Genome sequence of Serratia sp. arafor3.</title>
        <authorList>
            <person name="Besaury L."/>
        </authorList>
    </citation>
    <scope>NUCLEOTIDE SEQUENCE</scope>
    <source>
        <strain evidence="1">Arafor3</strain>
    </source>
</reference>
<keyword evidence="2" id="KW-1185">Reference proteome</keyword>
<evidence type="ECO:0000313" key="1">
    <source>
        <dbReference type="EMBL" id="MCL1031332.1"/>
    </source>
</evidence>
<proteinExistence type="predicted"/>
<organism evidence="1 2">
    <name type="scientific">Serratia silvae</name>
    <dbReference type="NCBI Taxonomy" id="2824122"/>
    <lineage>
        <taxon>Bacteria</taxon>
        <taxon>Pseudomonadati</taxon>
        <taxon>Pseudomonadota</taxon>
        <taxon>Gammaproteobacteria</taxon>
        <taxon>Enterobacterales</taxon>
        <taxon>Yersiniaceae</taxon>
        <taxon>Serratia</taxon>
    </lineage>
</organism>
<dbReference type="RefSeq" id="WP_248947332.1">
    <property type="nucleotide sequence ID" value="NZ_CBCSGY010000016.1"/>
</dbReference>
<dbReference type="Proteomes" id="UP001165275">
    <property type="component" value="Unassembled WGS sequence"/>
</dbReference>
<dbReference type="EMBL" id="JAGQDC010000021">
    <property type="protein sequence ID" value="MCL1031332.1"/>
    <property type="molecule type" value="Genomic_DNA"/>
</dbReference>
<protein>
    <submittedName>
        <fullName evidence="1">Uncharacterized protein</fullName>
    </submittedName>
</protein>
<gene>
    <name evidence="1" type="ORF">KAJ71_20260</name>
</gene>
<accession>A0ABT0KHB7</accession>
<sequence>MDRPPTDIRHPDGALITHENQCYIGMTEEQERLARSIFTDLPEDELPLLREDRGGWFYYRKLSLRADTRPAIHDNDFW</sequence>
<evidence type="ECO:0000313" key="2">
    <source>
        <dbReference type="Proteomes" id="UP001165275"/>
    </source>
</evidence>
<name>A0ABT0KHB7_9GAMM</name>
<comment type="caution">
    <text evidence="1">The sequence shown here is derived from an EMBL/GenBank/DDBJ whole genome shotgun (WGS) entry which is preliminary data.</text>
</comment>